<evidence type="ECO:0000256" key="2">
    <source>
        <dbReference type="ARBA" id="ARBA00022612"/>
    </source>
</evidence>
<dbReference type="GO" id="GO:0004190">
    <property type="term" value="F:aspartic-type endopeptidase activity"/>
    <property type="evidence" value="ECO:0007669"/>
    <property type="project" value="UniProtKB-KW"/>
</dbReference>
<dbReference type="InterPro" id="IPR057670">
    <property type="entry name" value="SH3_retrovirus"/>
</dbReference>
<protein>
    <recommendedName>
        <fullName evidence="23">Retrovirus-related Pol polyprotein from transposon TNT 1-94</fullName>
    </recommendedName>
</protein>
<dbReference type="InterPro" id="IPR012337">
    <property type="entry name" value="RNaseH-like_sf"/>
</dbReference>
<dbReference type="GO" id="GO:0003964">
    <property type="term" value="F:RNA-directed DNA polymerase activity"/>
    <property type="evidence" value="ECO:0007669"/>
    <property type="project" value="UniProtKB-KW"/>
</dbReference>
<dbReference type="GO" id="GO:0006310">
    <property type="term" value="P:DNA recombination"/>
    <property type="evidence" value="ECO:0007669"/>
    <property type="project" value="UniProtKB-KW"/>
</dbReference>
<organism evidence="21 22">
    <name type="scientific">Tenebrio molitor</name>
    <name type="common">Yellow mealworm beetle</name>
    <dbReference type="NCBI Taxonomy" id="7067"/>
    <lineage>
        <taxon>Eukaryota</taxon>
        <taxon>Metazoa</taxon>
        <taxon>Ecdysozoa</taxon>
        <taxon>Arthropoda</taxon>
        <taxon>Hexapoda</taxon>
        <taxon>Insecta</taxon>
        <taxon>Pterygota</taxon>
        <taxon>Neoptera</taxon>
        <taxon>Endopterygota</taxon>
        <taxon>Coleoptera</taxon>
        <taxon>Polyphaga</taxon>
        <taxon>Cucujiformia</taxon>
        <taxon>Tenebrionidae</taxon>
        <taxon>Tenebrio</taxon>
    </lineage>
</organism>
<evidence type="ECO:0000256" key="10">
    <source>
        <dbReference type="ARBA" id="ARBA00022840"/>
    </source>
</evidence>
<dbReference type="SMART" id="SM00343">
    <property type="entry name" value="ZnF_C2HC"/>
    <property type="match status" value="1"/>
</dbReference>
<keyword evidence="11" id="KW-0460">Magnesium</keyword>
<evidence type="ECO:0000313" key="22">
    <source>
        <dbReference type="Proteomes" id="UP000719412"/>
    </source>
</evidence>
<keyword evidence="10" id="KW-0067">ATP-binding</keyword>
<dbReference type="InterPro" id="IPR001584">
    <property type="entry name" value="Integrase_cat-core"/>
</dbReference>
<keyword evidence="5" id="KW-0479">Metal-binding</keyword>
<evidence type="ECO:0000259" key="20">
    <source>
        <dbReference type="PROSITE" id="PS50994"/>
    </source>
</evidence>
<keyword evidence="7" id="KW-0064">Aspartyl protease</keyword>
<dbReference type="GO" id="GO:0003887">
    <property type="term" value="F:DNA-directed DNA polymerase activity"/>
    <property type="evidence" value="ECO:0007669"/>
    <property type="project" value="UniProtKB-KW"/>
</dbReference>
<proteinExistence type="predicted"/>
<evidence type="ECO:0000256" key="6">
    <source>
        <dbReference type="ARBA" id="ARBA00022741"/>
    </source>
</evidence>
<dbReference type="Proteomes" id="UP000719412">
    <property type="component" value="Unassembled WGS sequence"/>
</dbReference>
<keyword evidence="13" id="KW-0695">RNA-directed DNA polymerase</keyword>
<dbReference type="Pfam" id="PF07727">
    <property type="entry name" value="RVT_2"/>
    <property type="match status" value="2"/>
</dbReference>
<evidence type="ECO:0000256" key="13">
    <source>
        <dbReference type="ARBA" id="ARBA00022918"/>
    </source>
</evidence>
<keyword evidence="14" id="KW-0548">Nucleotidyltransferase</keyword>
<keyword evidence="18" id="KW-0862">Zinc</keyword>
<keyword evidence="9" id="KW-0378">Hydrolase</keyword>
<evidence type="ECO:0000313" key="21">
    <source>
        <dbReference type="EMBL" id="KAH0814104.1"/>
    </source>
</evidence>
<keyword evidence="14" id="KW-0808">Transferase</keyword>
<evidence type="ECO:0000259" key="19">
    <source>
        <dbReference type="PROSITE" id="PS50158"/>
    </source>
</evidence>
<accession>A0A8J6L9W6</accession>
<dbReference type="SUPFAM" id="SSF53098">
    <property type="entry name" value="Ribonuclease H-like"/>
    <property type="match status" value="1"/>
</dbReference>
<comment type="function">
    <text evidence="1">The aspartyl protease (PR) mediates the proteolytic cleavages of the Gag and Gag-Pol polyproteins after assembly of the VLP.</text>
</comment>
<keyword evidence="14" id="KW-0239">DNA-directed DNA polymerase</keyword>
<keyword evidence="8" id="KW-0255">Endonuclease</keyword>
<dbReference type="Pfam" id="PF00665">
    <property type="entry name" value="rve"/>
    <property type="match status" value="1"/>
</dbReference>
<keyword evidence="22" id="KW-1185">Reference proteome</keyword>
<evidence type="ECO:0000256" key="15">
    <source>
        <dbReference type="ARBA" id="ARBA00023113"/>
    </source>
</evidence>
<dbReference type="PROSITE" id="PS50158">
    <property type="entry name" value="ZF_CCHC"/>
    <property type="match status" value="1"/>
</dbReference>
<comment type="caution">
    <text evidence="21">The sequence shown here is derived from an EMBL/GenBank/DDBJ whole genome shotgun (WGS) entry which is preliminary data.</text>
</comment>
<dbReference type="AlphaFoldDB" id="A0A8J6L9W6"/>
<dbReference type="Pfam" id="PF22936">
    <property type="entry name" value="Pol_BBD"/>
    <property type="match status" value="1"/>
</dbReference>
<dbReference type="GO" id="GO:0003676">
    <property type="term" value="F:nucleic acid binding"/>
    <property type="evidence" value="ECO:0007669"/>
    <property type="project" value="InterPro"/>
</dbReference>
<evidence type="ECO:0000256" key="3">
    <source>
        <dbReference type="ARBA" id="ARBA00022670"/>
    </source>
</evidence>
<feature type="domain" description="Integrase catalytic" evidence="20">
    <location>
        <begin position="338"/>
        <end position="513"/>
    </location>
</feature>
<evidence type="ECO:0000256" key="14">
    <source>
        <dbReference type="ARBA" id="ARBA00022932"/>
    </source>
</evidence>
<dbReference type="Pfam" id="PF14223">
    <property type="entry name" value="Retrotran_gag_2"/>
    <property type="match status" value="1"/>
</dbReference>
<dbReference type="InterPro" id="IPR036397">
    <property type="entry name" value="RNaseH_sf"/>
</dbReference>
<sequence length="1212" mass="137234">MEVEINRDLLAIMLLYSLPDSFENFRCAIESRDHLPTPDVLRVKIIEESNARKTAARGASQNALFSNHKANWRKKNVKKTEKTTNGENSKSGTKNDYGNFKYRCYKCKEIGHKAADCKNKDFRASAKSAEDTCLSVSECHLTSSNKRNTWCLDSGATSHLCNDERAFSEMKSEPGKINLANNGSTNITAQGKAMFTADVFGESKNISLSKTLLVPDLRTNLLSVGKITEKGCEVIFKRDNAFVVGNDGSVKLVADRIGELYYARERNKERSTGSVFAAGLPCTKTFEVWHRRLGHLNTRDMSEAISKGTVLGLDVLKPMNFARDSIECEVCLQGKMVRTPFPKRSDRTSELLELIHSDVCGPMRVESMSKARYFIEFIDDCSRWTVVRFLRSKSEAIEATKGFITMVENQQGKKIKTFQTDNGGEYTSEQFDNLLKGLGITRRFTIPHNPEQNGIAERKNRTLLDMARCLMLQSGLPPSFWAEAVNTANYIRNRCPSKSLGGRTPYEVWTGKKPNVSHFREFGCRVFRLDRQPNRGKFDSRAKEGVFLGYSEESKGYRVWMPNERKVEITRDVKFLEGTEKKAEIFTEFVPDDLFKGETDEVESPRYVGIEMRSAEEVENPEEEVQDEIEEEPVVRRERGRPRLVRTGARGRPRKVCRFQEAGTAEIEAEAFISEIPARIAMNSPEVDEWYDAMAVEIRSIIKNNTWKLVKRPDDREVIGSRIVLRNKYNAKGTLERRKARLVAQGFSQRPGVHFKETFAPVARLSSIRLLASIAAQYDMNIRQFDVTCAYLNGELEEEIFMEPPKYLLQVLEMIQSEEDREVGDKARKMLKQLREGDHVCLLKKSLYGLRQAGRSWYAKLDGILRRFGAVPTKADPCVYQIGTGEESTLVAIYVDDIIVASRDPRMADRLFSCLSQKFETSDLGEIGYCLGMEFNRTLGAINILQTGYINELLKRFGMFDSKPVCAPLDPGMKLLKSEEPPDENLPYRELVGALTYLSTATRPDISFAVSYLGQFNNCYGKPHWTAAKRVLRYLKGTTKLGLTFFKKSQFLEGFVDADWGNCPNDRKSFTGYVFMLGGGPVSWDARKQKTVALSSTEAEYMGLAEATKEASYLRSFLIELGLDHLSSVVVYEDNLGALKLAANPTFHNRSKHIDIKYHFIRDAVKEKILSLSHVSSTEMVADVLTKGLPGSRHQRCVRELGLCRAAETYRD</sequence>
<evidence type="ECO:0008006" key="23">
    <source>
        <dbReference type="Google" id="ProtNLM"/>
    </source>
</evidence>
<evidence type="ECO:0000256" key="7">
    <source>
        <dbReference type="ARBA" id="ARBA00022750"/>
    </source>
</evidence>
<dbReference type="EMBL" id="JABDTM020024632">
    <property type="protein sequence ID" value="KAH0814104.1"/>
    <property type="molecule type" value="Genomic_DNA"/>
</dbReference>
<dbReference type="Pfam" id="PF13976">
    <property type="entry name" value="gag_pre-integrs"/>
    <property type="match status" value="1"/>
</dbReference>
<evidence type="ECO:0000256" key="4">
    <source>
        <dbReference type="ARBA" id="ARBA00022722"/>
    </source>
</evidence>
<keyword evidence="3" id="KW-0645">Protease</keyword>
<dbReference type="PANTHER" id="PTHR42648:SF11">
    <property type="entry name" value="TRANSPOSON TY4-P GAG-POL POLYPROTEIN"/>
    <property type="match status" value="1"/>
</dbReference>
<evidence type="ECO:0000256" key="5">
    <source>
        <dbReference type="ARBA" id="ARBA00022723"/>
    </source>
</evidence>
<dbReference type="InterPro" id="IPR043502">
    <property type="entry name" value="DNA/RNA_pol_sf"/>
</dbReference>
<evidence type="ECO:0000256" key="12">
    <source>
        <dbReference type="ARBA" id="ARBA00022908"/>
    </source>
</evidence>
<dbReference type="InterPro" id="IPR039537">
    <property type="entry name" value="Retrotran_Ty1/copia-like"/>
</dbReference>
<evidence type="ECO:0000256" key="11">
    <source>
        <dbReference type="ARBA" id="ARBA00022842"/>
    </source>
</evidence>
<dbReference type="InterPro" id="IPR036875">
    <property type="entry name" value="Znf_CCHC_sf"/>
</dbReference>
<dbReference type="GO" id="GO:0004519">
    <property type="term" value="F:endonuclease activity"/>
    <property type="evidence" value="ECO:0007669"/>
    <property type="project" value="UniProtKB-KW"/>
</dbReference>
<name>A0A8J6L9W6_TENMO</name>
<dbReference type="InterPro" id="IPR025724">
    <property type="entry name" value="GAG-pre-integrase_dom"/>
</dbReference>
<keyword evidence="17" id="KW-0511">Multifunctional enzyme</keyword>
<evidence type="ECO:0000256" key="18">
    <source>
        <dbReference type="PROSITE-ProRule" id="PRU00047"/>
    </source>
</evidence>
<dbReference type="InterPro" id="IPR054722">
    <property type="entry name" value="PolX-like_BBD"/>
</dbReference>
<dbReference type="GO" id="GO:0015074">
    <property type="term" value="P:DNA integration"/>
    <property type="evidence" value="ECO:0007669"/>
    <property type="project" value="UniProtKB-KW"/>
</dbReference>
<keyword evidence="18" id="KW-0863">Zinc-finger</keyword>
<keyword evidence="6" id="KW-0547">Nucleotide-binding</keyword>
<keyword evidence="12" id="KW-0229">DNA integration</keyword>
<reference evidence="21" key="2">
    <citation type="submission" date="2021-08" db="EMBL/GenBank/DDBJ databases">
        <authorList>
            <person name="Eriksson T."/>
        </authorList>
    </citation>
    <scope>NUCLEOTIDE SEQUENCE</scope>
    <source>
        <strain evidence="21">Stoneville</strain>
        <tissue evidence="21">Whole head</tissue>
    </source>
</reference>
<keyword evidence="2" id="KW-1188">Viral release from host cell</keyword>
<evidence type="ECO:0000256" key="9">
    <source>
        <dbReference type="ARBA" id="ARBA00022801"/>
    </source>
</evidence>
<dbReference type="Gene3D" id="3.30.420.10">
    <property type="entry name" value="Ribonuclease H-like superfamily/Ribonuclease H"/>
    <property type="match status" value="1"/>
</dbReference>
<dbReference type="GO" id="GO:0008270">
    <property type="term" value="F:zinc ion binding"/>
    <property type="evidence" value="ECO:0007669"/>
    <property type="project" value="UniProtKB-KW"/>
</dbReference>
<dbReference type="CDD" id="cd09272">
    <property type="entry name" value="RNase_HI_RT_Ty1"/>
    <property type="match status" value="1"/>
</dbReference>
<gene>
    <name evidence="21" type="ORF">GEV33_008687</name>
</gene>
<keyword evidence="16" id="KW-0233">DNA recombination</keyword>
<evidence type="ECO:0000256" key="16">
    <source>
        <dbReference type="ARBA" id="ARBA00023172"/>
    </source>
</evidence>
<evidence type="ECO:0000256" key="8">
    <source>
        <dbReference type="ARBA" id="ARBA00022759"/>
    </source>
</evidence>
<keyword evidence="4" id="KW-0540">Nuclease</keyword>
<feature type="domain" description="CCHC-type" evidence="19">
    <location>
        <begin position="103"/>
        <end position="119"/>
    </location>
</feature>
<dbReference type="SUPFAM" id="SSF57756">
    <property type="entry name" value="Retrovirus zinc finger-like domains"/>
    <property type="match status" value="1"/>
</dbReference>
<evidence type="ECO:0000256" key="17">
    <source>
        <dbReference type="ARBA" id="ARBA00023268"/>
    </source>
</evidence>
<evidence type="ECO:0000256" key="1">
    <source>
        <dbReference type="ARBA" id="ARBA00002180"/>
    </source>
</evidence>
<dbReference type="Pfam" id="PF25597">
    <property type="entry name" value="SH3_retrovirus"/>
    <property type="match status" value="1"/>
</dbReference>
<dbReference type="GO" id="GO:0006508">
    <property type="term" value="P:proteolysis"/>
    <property type="evidence" value="ECO:0007669"/>
    <property type="project" value="UniProtKB-KW"/>
</dbReference>
<dbReference type="PANTHER" id="PTHR42648">
    <property type="entry name" value="TRANSPOSASE, PUTATIVE-RELATED"/>
    <property type="match status" value="1"/>
</dbReference>
<dbReference type="Pfam" id="PF00098">
    <property type="entry name" value="zf-CCHC"/>
    <property type="match status" value="1"/>
</dbReference>
<dbReference type="InterPro" id="IPR001878">
    <property type="entry name" value="Znf_CCHC"/>
</dbReference>
<dbReference type="GO" id="GO:0005524">
    <property type="term" value="F:ATP binding"/>
    <property type="evidence" value="ECO:0007669"/>
    <property type="project" value="UniProtKB-KW"/>
</dbReference>
<reference evidence="21" key="1">
    <citation type="journal article" date="2020" name="J Insects Food Feed">
        <title>The yellow mealworm (Tenebrio molitor) genome: a resource for the emerging insects as food and feed industry.</title>
        <authorList>
            <person name="Eriksson T."/>
            <person name="Andere A."/>
            <person name="Kelstrup H."/>
            <person name="Emery V."/>
            <person name="Picard C."/>
        </authorList>
    </citation>
    <scope>NUCLEOTIDE SEQUENCE</scope>
    <source>
        <strain evidence="21">Stoneville</strain>
        <tissue evidence="21">Whole head</tissue>
    </source>
</reference>
<dbReference type="GO" id="GO:0042575">
    <property type="term" value="C:DNA polymerase complex"/>
    <property type="evidence" value="ECO:0007669"/>
    <property type="project" value="UniProtKB-ARBA"/>
</dbReference>
<dbReference type="PROSITE" id="PS50994">
    <property type="entry name" value="INTEGRASE"/>
    <property type="match status" value="1"/>
</dbReference>
<dbReference type="SUPFAM" id="SSF56672">
    <property type="entry name" value="DNA/RNA polymerases"/>
    <property type="match status" value="1"/>
</dbReference>
<keyword evidence="15" id="KW-0917">Virion maturation</keyword>
<dbReference type="InterPro" id="IPR013103">
    <property type="entry name" value="RVT_2"/>
</dbReference>